<proteinExistence type="predicted"/>
<dbReference type="RefSeq" id="XP_015410090.1">
    <property type="nucleotide sequence ID" value="XM_015547810.1"/>
</dbReference>
<gene>
    <name evidence="2" type="ORF">ANOM_002553</name>
</gene>
<sequence length="174" mass="19042">MHTPRTSIYLRFAAAISSLAALIAFGYSQSMFEGDMVIVTDLTHALVSPVTGATEYTFVWSLIIASIELSLPVPIHPAIYLTFDLFAWAALVSTLIIYLVFMEPYFTGGGYSCGVNGGPDCDGKLVANVEHFGTAMAFIALVIHFGFFVWACRATHKMRKSDSKDQDIDLSRTV</sequence>
<protein>
    <recommendedName>
        <fullName evidence="4">MARVEL domain-containing protein</fullName>
    </recommendedName>
</protein>
<reference evidence="2 3" key="1">
    <citation type="submission" date="2014-06" db="EMBL/GenBank/DDBJ databases">
        <title>The Genome of the Aflatoxigenic Filamentous Fungus Aspergillus nomius.</title>
        <authorList>
            <person name="Moore M.G."/>
            <person name="Shannon B.M."/>
            <person name="Brian M.M."/>
        </authorList>
    </citation>
    <scope>NUCLEOTIDE SEQUENCE [LARGE SCALE GENOMIC DNA]</scope>
    <source>
        <strain evidence="2 3">NRRL 13137</strain>
    </source>
</reference>
<keyword evidence="3" id="KW-1185">Reference proteome</keyword>
<dbReference type="AlphaFoldDB" id="A0A0L1JBS2"/>
<organism evidence="2 3">
    <name type="scientific">Aspergillus nomiae NRRL (strain ATCC 15546 / NRRL 13137 / CBS 260.88 / M93)</name>
    <dbReference type="NCBI Taxonomy" id="1509407"/>
    <lineage>
        <taxon>Eukaryota</taxon>
        <taxon>Fungi</taxon>
        <taxon>Dikarya</taxon>
        <taxon>Ascomycota</taxon>
        <taxon>Pezizomycotina</taxon>
        <taxon>Eurotiomycetes</taxon>
        <taxon>Eurotiomycetidae</taxon>
        <taxon>Eurotiales</taxon>
        <taxon>Aspergillaceae</taxon>
        <taxon>Aspergillus</taxon>
        <taxon>Aspergillus subgen. Circumdati</taxon>
    </lineage>
</organism>
<keyword evidence="1" id="KW-0472">Membrane</keyword>
<feature type="transmembrane region" description="Helical" evidence="1">
    <location>
        <begin position="132"/>
        <end position="152"/>
    </location>
</feature>
<comment type="caution">
    <text evidence="2">The sequence shown here is derived from an EMBL/GenBank/DDBJ whole genome shotgun (WGS) entry which is preliminary data.</text>
</comment>
<evidence type="ECO:0000313" key="3">
    <source>
        <dbReference type="Proteomes" id="UP000037505"/>
    </source>
</evidence>
<evidence type="ECO:0000313" key="2">
    <source>
        <dbReference type="EMBL" id="KNG89167.1"/>
    </source>
</evidence>
<evidence type="ECO:0000256" key="1">
    <source>
        <dbReference type="SAM" id="Phobius"/>
    </source>
</evidence>
<dbReference type="OrthoDB" id="4361504at2759"/>
<dbReference type="GeneID" id="26804357"/>
<feature type="transmembrane region" description="Helical" evidence="1">
    <location>
        <begin position="78"/>
        <end position="101"/>
    </location>
</feature>
<evidence type="ECO:0008006" key="4">
    <source>
        <dbReference type="Google" id="ProtNLM"/>
    </source>
</evidence>
<dbReference type="Proteomes" id="UP000037505">
    <property type="component" value="Unassembled WGS sequence"/>
</dbReference>
<dbReference type="EMBL" id="JNOM01000036">
    <property type="protein sequence ID" value="KNG89167.1"/>
    <property type="molecule type" value="Genomic_DNA"/>
</dbReference>
<feature type="transmembrane region" description="Helical" evidence="1">
    <location>
        <begin position="12"/>
        <end position="32"/>
    </location>
</feature>
<feature type="transmembrane region" description="Helical" evidence="1">
    <location>
        <begin position="52"/>
        <end position="71"/>
    </location>
</feature>
<accession>A0A0L1JBS2</accession>
<keyword evidence="1" id="KW-0812">Transmembrane</keyword>
<keyword evidence="1" id="KW-1133">Transmembrane helix</keyword>
<name>A0A0L1JBS2_ASPN3</name>